<reference evidence="2" key="1">
    <citation type="submission" date="2019-09" db="EMBL/GenBank/DDBJ databases">
        <title>Characterisation of the sponge microbiome using genome-centric metagenomics.</title>
        <authorList>
            <person name="Engelberts J.P."/>
            <person name="Robbins S.J."/>
            <person name="De Goeij J.M."/>
            <person name="Aranda M."/>
            <person name="Bell S.C."/>
            <person name="Webster N.S."/>
        </authorList>
    </citation>
    <scope>NUCLEOTIDE SEQUENCE</scope>
    <source>
        <strain evidence="2">SB0662_bin_9</strain>
    </source>
</reference>
<dbReference type="EMBL" id="VXPY01000062">
    <property type="protein sequence ID" value="MYD90426.1"/>
    <property type="molecule type" value="Genomic_DNA"/>
</dbReference>
<gene>
    <name evidence="2" type="ORF">F4Y08_08860</name>
</gene>
<comment type="caution">
    <text evidence="2">The sequence shown here is derived from an EMBL/GenBank/DDBJ whole genome shotgun (WGS) entry which is preliminary data.</text>
</comment>
<organism evidence="2">
    <name type="scientific">Caldilineaceae bacterium SB0662_bin_9</name>
    <dbReference type="NCBI Taxonomy" id="2605258"/>
    <lineage>
        <taxon>Bacteria</taxon>
        <taxon>Bacillati</taxon>
        <taxon>Chloroflexota</taxon>
        <taxon>Caldilineae</taxon>
        <taxon>Caldilineales</taxon>
        <taxon>Caldilineaceae</taxon>
    </lineage>
</organism>
<dbReference type="InterPro" id="IPR049514">
    <property type="entry name" value="Fic-like_C"/>
</dbReference>
<accession>A0A6B1DTW9</accession>
<name>A0A6B1DTW9_9CHLR</name>
<sequence length="63" mass="7361">MELMKALGLKDRQHFAKTYLQPGLDAGLVEMTKPDRPRSRTQRYRLTTYGRYAQDFIPATNDE</sequence>
<dbReference type="Pfam" id="PF21247">
    <property type="entry name" value="Fic-like_C"/>
    <property type="match status" value="1"/>
</dbReference>
<feature type="domain" description="Filamentation induced by cAMP protein Fic-like C-terminal" evidence="1">
    <location>
        <begin position="2"/>
        <end position="47"/>
    </location>
</feature>
<evidence type="ECO:0000313" key="2">
    <source>
        <dbReference type="EMBL" id="MYD90426.1"/>
    </source>
</evidence>
<evidence type="ECO:0000259" key="1">
    <source>
        <dbReference type="Pfam" id="PF21247"/>
    </source>
</evidence>
<proteinExistence type="predicted"/>
<protein>
    <submittedName>
        <fullName evidence="2">Cell filamentation protein Fic</fullName>
    </submittedName>
</protein>
<dbReference type="AlphaFoldDB" id="A0A6B1DTW9"/>